<evidence type="ECO:0000256" key="1">
    <source>
        <dbReference type="SAM" id="MobiDB-lite"/>
    </source>
</evidence>
<proteinExistence type="predicted"/>
<name>A0A420XW72_9PEZI</name>
<keyword evidence="3" id="KW-1185">Reference proteome</keyword>
<dbReference type="Proteomes" id="UP000275385">
    <property type="component" value="Unassembled WGS sequence"/>
</dbReference>
<gene>
    <name evidence="2" type="ORF">DL546_000425</name>
</gene>
<evidence type="ECO:0000313" key="3">
    <source>
        <dbReference type="Proteomes" id="UP000275385"/>
    </source>
</evidence>
<comment type="caution">
    <text evidence="2">The sequence shown here is derived from an EMBL/GenBank/DDBJ whole genome shotgun (WGS) entry which is preliminary data.</text>
</comment>
<dbReference type="AlphaFoldDB" id="A0A420XW72"/>
<evidence type="ECO:0000313" key="2">
    <source>
        <dbReference type="EMBL" id="RKU39728.1"/>
    </source>
</evidence>
<dbReference type="EMBL" id="QVQW01000159">
    <property type="protein sequence ID" value="RKU39728.1"/>
    <property type="molecule type" value="Genomic_DNA"/>
</dbReference>
<protein>
    <submittedName>
        <fullName evidence="2">Uncharacterized protein</fullName>
    </submittedName>
</protein>
<feature type="region of interest" description="Disordered" evidence="1">
    <location>
        <begin position="171"/>
        <end position="207"/>
    </location>
</feature>
<organism evidence="2 3">
    <name type="scientific">Coniochaeta pulveracea</name>
    <dbReference type="NCBI Taxonomy" id="177199"/>
    <lineage>
        <taxon>Eukaryota</taxon>
        <taxon>Fungi</taxon>
        <taxon>Dikarya</taxon>
        <taxon>Ascomycota</taxon>
        <taxon>Pezizomycotina</taxon>
        <taxon>Sordariomycetes</taxon>
        <taxon>Sordariomycetidae</taxon>
        <taxon>Coniochaetales</taxon>
        <taxon>Coniochaetaceae</taxon>
        <taxon>Coniochaeta</taxon>
    </lineage>
</organism>
<accession>A0A420XW72</accession>
<sequence length="340" mass="38615">MPSMPTSTELKNAKSPTTKTLNRGFVENVVRIQPERTNFPEDVLDVIITKLSGIKNLSFASFGPSKKIKDWGKGGDKVPTREDWFKAIVVWRLHNRQGLAPQDFHPEYVEAYLARCTTEQIPTDRIPHLLALFPQNLAIELPQNAQPLPVIQTQPVNQTERTEEDMIWEHEATPPSESQGEEETNDTDKDSDQPESAGTGFSSDSGSEIVLQAGGTHVYQYTDTDYPMEWDEPGYNVYDNSLDVTSAREIDETIHYTDASTQTVPDQYLRMKDIAERLTSRSLLQEKEIADLRERNRTMKVWFDRFLADVDKHVGDWNKGVEEALKPAGGSHEHIEDIDK</sequence>
<feature type="compositionally biased region" description="Polar residues" evidence="1">
    <location>
        <begin position="194"/>
        <end position="206"/>
    </location>
</feature>
<reference evidence="2 3" key="1">
    <citation type="submission" date="2018-08" db="EMBL/GenBank/DDBJ databases">
        <title>Draft genome of the lignicolous fungus Coniochaeta pulveracea.</title>
        <authorList>
            <person name="Borstlap C.J."/>
            <person name="De Witt R.N."/>
            <person name="Botha A."/>
            <person name="Volschenk H."/>
        </authorList>
    </citation>
    <scope>NUCLEOTIDE SEQUENCE [LARGE SCALE GENOMIC DNA]</scope>
    <source>
        <strain evidence="2 3">CAB683</strain>
    </source>
</reference>